<feature type="domain" description="Major facilitator superfamily (MFS) profile" evidence="8">
    <location>
        <begin position="1"/>
        <end position="386"/>
    </location>
</feature>
<dbReference type="InterPro" id="IPR050189">
    <property type="entry name" value="MFS_Efflux_Transporters"/>
</dbReference>
<dbReference type="InterPro" id="IPR011701">
    <property type="entry name" value="MFS"/>
</dbReference>
<feature type="transmembrane region" description="Helical" evidence="7">
    <location>
        <begin position="77"/>
        <end position="95"/>
    </location>
</feature>
<feature type="transmembrane region" description="Helical" evidence="7">
    <location>
        <begin position="107"/>
        <end position="128"/>
    </location>
</feature>
<feature type="transmembrane region" description="Helical" evidence="7">
    <location>
        <begin position="50"/>
        <end position="70"/>
    </location>
</feature>
<dbReference type="GO" id="GO:0022857">
    <property type="term" value="F:transmembrane transporter activity"/>
    <property type="evidence" value="ECO:0007669"/>
    <property type="project" value="InterPro"/>
</dbReference>
<dbReference type="PANTHER" id="PTHR43124">
    <property type="entry name" value="PURINE EFFLUX PUMP PBUE"/>
    <property type="match status" value="1"/>
</dbReference>
<dbReference type="EMBL" id="CP018176">
    <property type="protein sequence ID" value="AUJ30462.1"/>
    <property type="molecule type" value="Genomic_DNA"/>
</dbReference>
<keyword evidence="6 7" id="KW-0472">Membrane</keyword>
<accession>A0A3S6QQU5</accession>
<organism evidence="9 10">
    <name type="scientific">Liquorilactobacillus hordei</name>
    <dbReference type="NCBI Taxonomy" id="468911"/>
    <lineage>
        <taxon>Bacteria</taxon>
        <taxon>Bacillati</taxon>
        <taxon>Bacillota</taxon>
        <taxon>Bacilli</taxon>
        <taxon>Lactobacillales</taxon>
        <taxon>Lactobacillaceae</taxon>
        <taxon>Liquorilactobacillus</taxon>
    </lineage>
</organism>
<evidence type="ECO:0000256" key="5">
    <source>
        <dbReference type="ARBA" id="ARBA00022989"/>
    </source>
</evidence>
<dbReference type="PROSITE" id="PS50850">
    <property type="entry name" value="MFS"/>
    <property type="match status" value="1"/>
</dbReference>
<evidence type="ECO:0000256" key="2">
    <source>
        <dbReference type="ARBA" id="ARBA00022448"/>
    </source>
</evidence>
<feature type="transmembrane region" description="Helical" evidence="7">
    <location>
        <begin position="12"/>
        <end position="38"/>
    </location>
</feature>
<feature type="transmembrane region" description="Helical" evidence="7">
    <location>
        <begin position="362"/>
        <end position="380"/>
    </location>
</feature>
<evidence type="ECO:0000259" key="8">
    <source>
        <dbReference type="PROSITE" id="PS50850"/>
    </source>
</evidence>
<keyword evidence="3" id="KW-1003">Cell membrane</keyword>
<evidence type="ECO:0000313" key="10">
    <source>
        <dbReference type="Proteomes" id="UP000314960"/>
    </source>
</evidence>
<feature type="transmembrane region" description="Helical" evidence="7">
    <location>
        <begin position="168"/>
        <end position="189"/>
    </location>
</feature>
<keyword evidence="4 7" id="KW-0812">Transmembrane</keyword>
<proteinExistence type="predicted"/>
<feature type="transmembrane region" description="Helical" evidence="7">
    <location>
        <begin position="210"/>
        <end position="229"/>
    </location>
</feature>
<dbReference type="Gene3D" id="1.20.1250.20">
    <property type="entry name" value="MFS general substrate transporter like domains"/>
    <property type="match status" value="1"/>
</dbReference>
<evidence type="ECO:0000256" key="1">
    <source>
        <dbReference type="ARBA" id="ARBA00004651"/>
    </source>
</evidence>
<gene>
    <name evidence="9" type="ORF">BSQ49_09875</name>
</gene>
<dbReference type="Proteomes" id="UP000314960">
    <property type="component" value="Chromosome"/>
</dbReference>
<dbReference type="CDD" id="cd17324">
    <property type="entry name" value="MFS_NepI_like"/>
    <property type="match status" value="1"/>
</dbReference>
<protein>
    <submittedName>
        <fullName evidence="9">Arabinose ABC transporter permease</fullName>
    </submittedName>
</protein>
<keyword evidence="2" id="KW-0813">Transport</keyword>
<reference evidence="9 10" key="1">
    <citation type="submission" date="2016-11" db="EMBL/GenBank/DDBJ databases">
        <title>Interaction between Lactobacillus species and yeast in water kefir.</title>
        <authorList>
            <person name="Behr J."/>
            <person name="Xu D."/>
            <person name="Vogel R.F."/>
        </authorList>
    </citation>
    <scope>NUCLEOTIDE SEQUENCE [LARGE SCALE GENOMIC DNA]</scope>
    <source>
        <strain evidence="9 10">TMW 1.1822</strain>
    </source>
</reference>
<evidence type="ECO:0000256" key="6">
    <source>
        <dbReference type="ARBA" id="ARBA00023136"/>
    </source>
</evidence>
<sequence length="390" mass="42274">MEYLLKNRNNLIVSILTIGVFGILNTEMGIVGIIPLIARVFNVSVPTAGFLVSGFALVVVFSGPTMPLVFSKVNRKTIMLMALGIFVIANLVSALTSNFSVLLAARIIPAIFHALYISMAFSVATELAEPGQEARASSKIFIGVSAGMVLGVPITNLIAHSISFSAAMFFFMVVNAFSFIATLIFVPSIPVENAISSGQQVRVLKKPEMIQALFIVIFLNGSIFGFYSFLSDFLEKITGLAPLSVSTSLLIYGIANIIGNFAAGRALAKNDRATVKILPFALMISYLLLFFFGSFNLLSFVWVTFIGFFAGINSNMNQYIVTQAGKEAIVFSNGMYLTAANLGTTVGTYVCGLFIDSIGTRYSLFGTFIFIILGLVLVLFKKKKLRKIYL</sequence>
<dbReference type="PANTHER" id="PTHR43124:SF3">
    <property type="entry name" value="CHLORAMPHENICOL EFFLUX PUMP RV0191"/>
    <property type="match status" value="1"/>
</dbReference>
<dbReference type="InterPro" id="IPR036259">
    <property type="entry name" value="MFS_trans_sf"/>
</dbReference>
<dbReference type="InterPro" id="IPR020846">
    <property type="entry name" value="MFS_dom"/>
</dbReference>
<keyword evidence="5 7" id="KW-1133">Transmembrane helix</keyword>
<dbReference type="SUPFAM" id="SSF103473">
    <property type="entry name" value="MFS general substrate transporter"/>
    <property type="match status" value="1"/>
</dbReference>
<feature type="transmembrane region" description="Helical" evidence="7">
    <location>
        <begin position="249"/>
        <end position="268"/>
    </location>
</feature>
<evidence type="ECO:0000313" key="9">
    <source>
        <dbReference type="EMBL" id="AUJ30462.1"/>
    </source>
</evidence>
<name>A0A3S6QQU5_9LACO</name>
<evidence type="ECO:0000256" key="4">
    <source>
        <dbReference type="ARBA" id="ARBA00022692"/>
    </source>
</evidence>
<dbReference type="Pfam" id="PF07690">
    <property type="entry name" value="MFS_1"/>
    <property type="match status" value="1"/>
</dbReference>
<feature type="transmembrane region" description="Helical" evidence="7">
    <location>
        <begin position="140"/>
        <end position="162"/>
    </location>
</feature>
<evidence type="ECO:0000256" key="3">
    <source>
        <dbReference type="ARBA" id="ARBA00022475"/>
    </source>
</evidence>
<comment type="subcellular location">
    <subcellularLocation>
        <location evidence="1">Cell membrane</location>
        <topology evidence="1">Multi-pass membrane protein</topology>
    </subcellularLocation>
</comment>
<evidence type="ECO:0000256" key="7">
    <source>
        <dbReference type="SAM" id="Phobius"/>
    </source>
</evidence>
<dbReference type="AlphaFoldDB" id="A0A3S6QQU5"/>
<dbReference type="GO" id="GO:0005886">
    <property type="term" value="C:plasma membrane"/>
    <property type="evidence" value="ECO:0007669"/>
    <property type="project" value="UniProtKB-SubCell"/>
</dbReference>
<feature type="transmembrane region" description="Helical" evidence="7">
    <location>
        <begin position="280"/>
        <end position="309"/>
    </location>
</feature>
<dbReference type="KEGG" id="lhw:BSQ49_09875"/>